<keyword evidence="11" id="KW-0034">Amyloid</keyword>
<feature type="region of interest" description="Disordered" evidence="9">
    <location>
        <begin position="1085"/>
        <end position="1105"/>
    </location>
</feature>
<dbReference type="CDD" id="cd18626">
    <property type="entry name" value="CD_eEF3"/>
    <property type="match status" value="1"/>
</dbReference>
<dbReference type="SUPFAM" id="SSF48371">
    <property type="entry name" value="ARM repeat"/>
    <property type="match status" value="1"/>
</dbReference>
<dbReference type="InterPro" id="IPR003593">
    <property type="entry name" value="AAA+_ATPase"/>
</dbReference>
<dbReference type="FunFam" id="3.40.50.300:FF:000193">
    <property type="entry name" value="Probable Elongation factor 3"/>
    <property type="match status" value="1"/>
</dbReference>
<evidence type="ECO:0000313" key="12">
    <source>
        <dbReference type="Proteomes" id="UP000801864"/>
    </source>
</evidence>
<evidence type="ECO:0000313" key="11">
    <source>
        <dbReference type="EMBL" id="KAF3066165.1"/>
    </source>
</evidence>
<dbReference type="FunFam" id="1.25.10.10:FF:000076">
    <property type="entry name" value="Elongation factor 3"/>
    <property type="match status" value="1"/>
</dbReference>
<evidence type="ECO:0000256" key="2">
    <source>
        <dbReference type="ARBA" id="ARBA00011054"/>
    </source>
</evidence>
<dbReference type="GO" id="GO:0005524">
    <property type="term" value="F:ATP binding"/>
    <property type="evidence" value="ECO:0007669"/>
    <property type="project" value="UniProtKB-KW"/>
</dbReference>
<dbReference type="Gene3D" id="3.40.50.300">
    <property type="entry name" value="P-loop containing nucleotide triphosphate hydrolases"/>
    <property type="match status" value="2"/>
</dbReference>
<evidence type="ECO:0000256" key="6">
    <source>
        <dbReference type="ARBA" id="ARBA00022741"/>
    </source>
</evidence>
<feature type="repeat" description="HEAT" evidence="8">
    <location>
        <begin position="213"/>
        <end position="251"/>
    </location>
</feature>
<keyword evidence="4" id="KW-0963">Cytoplasm</keyword>
<evidence type="ECO:0000256" key="7">
    <source>
        <dbReference type="ARBA" id="ARBA00022840"/>
    </source>
</evidence>
<feature type="domain" description="ABC transporter" evidence="10">
    <location>
        <begin position="719"/>
        <end position="1036"/>
    </location>
</feature>
<comment type="subunit">
    <text evidence="3">Component of the NuA4 histone acetyltransferase complex.</text>
</comment>
<feature type="domain" description="ABC transporter" evidence="10">
    <location>
        <begin position="474"/>
        <end position="691"/>
    </location>
</feature>
<dbReference type="Pfam" id="PF00005">
    <property type="entry name" value="ABC_tran"/>
    <property type="match status" value="2"/>
</dbReference>
<dbReference type="InterPro" id="IPR021133">
    <property type="entry name" value="HEAT_type_2"/>
</dbReference>
<dbReference type="GO" id="GO:0005737">
    <property type="term" value="C:cytoplasm"/>
    <property type="evidence" value="ECO:0007669"/>
    <property type="project" value="UniProtKB-SubCell"/>
</dbReference>
<comment type="similarity">
    <text evidence="2">Belongs to the ABC transporter superfamily. ABCF family. EF3 subfamily.</text>
</comment>
<dbReference type="Pfam" id="PF24987">
    <property type="entry name" value="HEAT_EF3_N"/>
    <property type="match status" value="1"/>
</dbReference>
<dbReference type="InterPro" id="IPR011989">
    <property type="entry name" value="ARM-like"/>
</dbReference>
<comment type="subcellular location">
    <subcellularLocation>
        <location evidence="1">Cytoplasm</location>
    </subcellularLocation>
</comment>
<evidence type="ECO:0000256" key="8">
    <source>
        <dbReference type="PROSITE-ProRule" id="PRU00103"/>
    </source>
</evidence>
<dbReference type="GO" id="GO:0006412">
    <property type="term" value="P:translation"/>
    <property type="evidence" value="ECO:0007669"/>
    <property type="project" value="UniProtKB-ARBA"/>
</dbReference>
<evidence type="ECO:0000256" key="3">
    <source>
        <dbReference type="ARBA" id="ARBA00011353"/>
    </source>
</evidence>
<dbReference type="SUPFAM" id="SSF52540">
    <property type="entry name" value="P-loop containing nucleoside triphosphate hydrolases"/>
    <property type="match status" value="2"/>
</dbReference>
<keyword evidence="11" id="KW-0640">Prion</keyword>
<keyword evidence="5" id="KW-0677">Repeat</keyword>
<keyword evidence="6" id="KW-0547">Nucleotide-binding</keyword>
<dbReference type="CDD" id="cd03221">
    <property type="entry name" value="ABCF_EF-3"/>
    <property type="match status" value="1"/>
</dbReference>
<evidence type="ECO:0000256" key="9">
    <source>
        <dbReference type="SAM" id="MobiDB-lite"/>
    </source>
</evidence>
<dbReference type="FunFam" id="2.40.50.990:FF:000002">
    <property type="entry name" value="mRNA export factor elf1"/>
    <property type="match status" value="1"/>
</dbReference>
<accession>A0A9P4X857</accession>
<keyword evidence="12" id="KW-1185">Reference proteome</keyword>
<dbReference type="AlphaFoldDB" id="A0A9P4X857"/>
<evidence type="ECO:0000256" key="4">
    <source>
        <dbReference type="ARBA" id="ARBA00022490"/>
    </source>
</evidence>
<dbReference type="PROSITE" id="PS00211">
    <property type="entry name" value="ABC_TRANSPORTER_1"/>
    <property type="match status" value="2"/>
</dbReference>
<dbReference type="GO" id="GO:0016887">
    <property type="term" value="F:ATP hydrolysis activity"/>
    <property type="evidence" value="ECO:0007669"/>
    <property type="project" value="InterPro"/>
</dbReference>
<evidence type="ECO:0000256" key="1">
    <source>
        <dbReference type="ARBA" id="ARBA00004496"/>
    </source>
</evidence>
<dbReference type="Proteomes" id="UP000801864">
    <property type="component" value="Unassembled WGS sequence"/>
</dbReference>
<dbReference type="EMBL" id="QLNT01000017">
    <property type="protein sequence ID" value="KAF3066165.1"/>
    <property type="molecule type" value="Genomic_DNA"/>
</dbReference>
<dbReference type="PANTHER" id="PTHR19211">
    <property type="entry name" value="ATP-BINDING TRANSPORT PROTEIN-RELATED"/>
    <property type="match status" value="1"/>
</dbReference>
<proteinExistence type="inferred from homology"/>
<dbReference type="InterPro" id="IPR016024">
    <property type="entry name" value="ARM-type_fold"/>
</dbReference>
<dbReference type="InterPro" id="IPR050611">
    <property type="entry name" value="ABCF"/>
</dbReference>
<dbReference type="InterPro" id="IPR047038">
    <property type="entry name" value="eEF3_chromodomain-like_sf"/>
</dbReference>
<dbReference type="InterPro" id="IPR016197">
    <property type="entry name" value="Chromo-like_dom_sf"/>
</dbReference>
<dbReference type="InterPro" id="IPR017871">
    <property type="entry name" value="ABC_transporter-like_CS"/>
</dbReference>
<organism evidence="11 12">
    <name type="scientific">Trichoderma lentiforme</name>
    <dbReference type="NCBI Taxonomy" id="1567552"/>
    <lineage>
        <taxon>Eukaryota</taxon>
        <taxon>Fungi</taxon>
        <taxon>Dikarya</taxon>
        <taxon>Ascomycota</taxon>
        <taxon>Pezizomycotina</taxon>
        <taxon>Sordariomycetes</taxon>
        <taxon>Hypocreomycetidae</taxon>
        <taxon>Hypocreales</taxon>
        <taxon>Hypocreaceae</taxon>
        <taxon>Trichoderma</taxon>
    </lineage>
</organism>
<comment type="caution">
    <text evidence="11">The sequence shown here is derived from an EMBL/GenBank/DDBJ whole genome shotgun (WGS) entry which is preliminary data.</text>
</comment>
<dbReference type="Pfam" id="PF00385">
    <property type="entry name" value="Chromo"/>
    <property type="match status" value="1"/>
</dbReference>
<dbReference type="Gene3D" id="1.25.10.10">
    <property type="entry name" value="Leucine-rich Repeat Variant"/>
    <property type="match status" value="1"/>
</dbReference>
<dbReference type="PROSITE" id="PS50893">
    <property type="entry name" value="ABC_TRANSPORTER_2"/>
    <property type="match status" value="2"/>
</dbReference>
<gene>
    <name evidence="11" type="ORF">CFAM422_009429</name>
</gene>
<dbReference type="InterPro" id="IPR015688">
    <property type="entry name" value="eEF3_ABC2_chromodomain-like"/>
</dbReference>
<dbReference type="SMART" id="SM00382">
    <property type="entry name" value="AAA"/>
    <property type="match status" value="2"/>
</dbReference>
<protein>
    <submittedName>
        <fullName evidence="11">[NU+] prion formation protein 1</fullName>
    </submittedName>
</protein>
<sequence length="1105" mass="121557">MPHPVSPPLVVSKEAPPPPSQEDIAAFINTIFNAQTSAASIDACYALCDVLLNSVGSSGLTTYGILTEVKKAAADKKSGLRRESSQNLLGAIFERFPVREALSEVVLLIQDPSTVTCALDALSDKGSVVREAAQYGLDALFANLSAEALVVGLLPVLTQYLTKKTGKWQGTVGAYLLLQKMADKSQMVVGSTKEEAADKDVLREAMGAKLAGLIPLVEGGMHDLKTEVEKQAVKTMNSLTTLLSNDDVTPRIPLLVDTMQHPSPQTLQKAIHALSMTTFVAVVTSPVLALLTPFLERSLNTPTTSQEVLRQTVVIVENLTKLVHDPIEARAFLPKLLPGVKGVCDRASLPEVRELAERALATMQKAMGNDKDIIAKTTVEDVAKVLDAEVQKHNALVLQADIYQLARTYISEQVATDVNYRHIARISARIAPYLKSLLQSPDAPQQVADAVQQFYLEEDQRRYGVPEKEDDGEIEIVNADFSLAYGGMLLLSHTNLRLLKGHRYGLCGRNGAGKSTLMKAIAGGKLEGFPPQDVLRTYYVEHNQGEDADISILEFVSKDPEIGPQGTAHISEVLEEFGFTSGPEGRQSQKVGSLSGGWKMKLALARAMLKGADVLLLDEPTNHLDVTNIAWLENYLKSHPDITSLIVSHDSGFLDNVTTDIYHYEPNKKLACYKGNLAAFVQLRPEAKSYYTLSASNVQFKFPPPGILTGIKSQTRAIIRMSNVSYTYPKATKPSLSDVSCSLSLSSRVAIIGPNGAGKSTLIKLLTGETIPTVGKVEKHPNLRIGYIKQHALEHVEMHLEKTPNQYLQWRYQHGDDREVHMKQTRALSDQDREQMDKWVDLQDGKPAKQIESLVGRQKYKKTFQYEVKWRATLPKYNTMISRETLLELGFDKLVQEFDDHEASREGLGYRELQPSVISKHFEDLGLDPEIANHNEIGSLSGGQKVKVVIAGAMWNNPHLLVLDEPTNFLDRDSLGGLAVAIREFKGGVILISHNEEFVGALCSEQWLVNDGRVAQRGNAAVDLGRFEDSRPGSGVTSTAASSVVSSAVNSGVEDNGELKFKARKKKKMTKKELKDREVRRRLRHIEWLNSPKGTPHPPDTDDEE</sequence>
<dbReference type="Gene3D" id="2.40.50.990">
    <property type="match status" value="1"/>
</dbReference>
<reference evidence="11 12" key="1">
    <citation type="submission" date="2018-06" db="EMBL/GenBank/DDBJ databases">
        <title>Genome analysis of cellulolytic fungus Trichoderma lentiforme CFAM-422.</title>
        <authorList>
            <person name="Steindorff A.S."/>
            <person name="Formighieri E.F."/>
            <person name="Midorikawa G.E.O."/>
            <person name="Tamietti M.S."/>
            <person name="Ramos E.Z."/>
            <person name="Silva A.S."/>
            <person name="Bon E.P.S."/>
            <person name="Mendes T.D."/>
            <person name="Damaso M.C.T."/>
            <person name="Favaro L.C.L."/>
        </authorList>
    </citation>
    <scope>NUCLEOTIDE SEQUENCE [LARGE SCALE GENOMIC DNA]</scope>
    <source>
        <strain evidence="11 12">CFAM-422</strain>
    </source>
</reference>
<name>A0A9P4X857_9HYPO</name>
<dbReference type="PANTHER" id="PTHR19211:SF14">
    <property type="entry name" value="ATP-BINDING CASSETTE SUB-FAMILY F MEMBER 1"/>
    <property type="match status" value="1"/>
</dbReference>
<dbReference type="SUPFAM" id="SSF54160">
    <property type="entry name" value="Chromo domain-like"/>
    <property type="match status" value="1"/>
</dbReference>
<dbReference type="PROSITE" id="PS50077">
    <property type="entry name" value="HEAT_REPEAT"/>
    <property type="match status" value="1"/>
</dbReference>
<keyword evidence="7" id="KW-0067">ATP-binding</keyword>
<evidence type="ECO:0000256" key="5">
    <source>
        <dbReference type="ARBA" id="ARBA00022737"/>
    </source>
</evidence>
<dbReference type="InterPro" id="IPR003439">
    <property type="entry name" value="ABC_transporter-like_ATP-bd"/>
</dbReference>
<dbReference type="InterPro" id="IPR027417">
    <property type="entry name" value="P-loop_NTPase"/>
</dbReference>
<dbReference type="InterPro" id="IPR023780">
    <property type="entry name" value="Chromo_domain"/>
</dbReference>
<dbReference type="Pfam" id="PF24984">
    <property type="entry name" value="HEAT_EF3_GNC1"/>
    <property type="match status" value="1"/>
</dbReference>
<evidence type="ECO:0000259" key="10">
    <source>
        <dbReference type="PROSITE" id="PS50893"/>
    </source>
</evidence>